<feature type="transmembrane region" description="Helical" evidence="11">
    <location>
        <begin position="602"/>
        <end position="628"/>
    </location>
</feature>
<dbReference type="HOGENOM" id="CLU_012442_0_0_1"/>
<name>A0A0C9Y7V4_9AGAR</name>
<evidence type="ECO:0000313" key="12">
    <source>
        <dbReference type="EMBL" id="KIK10099.1"/>
    </source>
</evidence>
<accession>A0A0C9Y7V4</accession>
<sequence>MSPSTARAHRLGSHIFTVLPSTLEFHLHFPFISRPWAFSVDWRKLGESTLLFLSLLYAASILSAIESSKSAMSQPVDTNLKVFELRILALFSFLYFIWTHGTFLDPRPSVTSSSRDAILLLNISINGPTRPVSPRLFEARDTRRTPTPSKDDFGYIWMSVPKNYRESRDDGIFTGLLLGPLIASGLLSFTIRKASHYPMLEALPKWWLMESPIVLSNSMSSLTASEAVLVSRYNLVDLSTFCSTILLFHVCASWWLEGYYSKSGSKPEGERASVPRSEGRRALYYILFTLTVSVTMLVLRIVLQKYGIGLWSHLNYFETVVVPLFYQFALYVALRLAHQGFTVGELGLVCFGGTALFLEMLNLTIARIWPATTPFIKTYRLPTPLLILQVALIAGSFLTGFLLSPFLVLSRNNAQRPVHRLRYPAEKQRNRRYYALGFYVGTVLIVGGLIGFWTRWCLGGRDPWLWVIFFLLEGKNKWSRPALLSYWALLGCISVAGWNRQLARSRRFKLRNPASESSNSSSAFESAPPPPAAESSSTFSQPSPPPSATAKSFPNLPTPFANLPNLPNGANVSNVATDLLDAADKHVPTLGLNARRKFFHGLAVVMFVPGVAVDPAFTHLSFSAAFALFMFTEYVRYFAIYPFGASVHLFMNEFLDHRDGGTAILSHFYLLTGCAGCLWLEGPSQLLQFMGILTLGVGDAAASIVGRRVGVLRWSPTTTKTVEGSLAFVISVTVCALILRVCGYTERFSVRVLCFVFGPPLMSGQIISFLINVMASAVLEALSDQNDNLTLPLYLWSMFVLGGI</sequence>
<keyword evidence="4" id="KW-0808">Transferase</keyword>
<evidence type="ECO:0000256" key="4">
    <source>
        <dbReference type="ARBA" id="ARBA00022679"/>
    </source>
</evidence>
<proteinExistence type="inferred from homology"/>
<reference evidence="13" key="2">
    <citation type="submission" date="2015-01" db="EMBL/GenBank/DDBJ databases">
        <title>Evolutionary Origins and Diversification of the Mycorrhizal Mutualists.</title>
        <authorList>
            <consortium name="DOE Joint Genome Institute"/>
            <consortium name="Mycorrhizal Genomics Consortium"/>
            <person name="Kohler A."/>
            <person name="Kuo A."/>
            <person name="Nagy L.G."/>
            <person name="Floudas D."/>
            <person name="Copeland A."/>
            <person name="Barry K.W."/>
            <person name="Cichocki N."/>
            <person name="Veneault-Fourrey C."/>
            <person name="LaButti K."/>
            <person name="Lindquist E.A."/>
            <person name="Lipzen A."/>
            <person name="Lundell T."/>
            <person name="Morin E."/>
            <person name="Murat C."/>
            <person name="Riley R."/>
            <person name="Ohm R."/>
            <person name="Sun H."/>
            <person name="Tunlid A."/>
            <person name="Henrissat B."/>
            <person name="Grigoriev I.V."/>
            <person name="Hibbett D.S."/>
            <person name="Martin F."/>
        </authorList>
    </citation>
    <scope>NUCLEOTIDE SEQUENCE [LARGE SCALE GENOMIC DNA]</scope>
    <source>
        <strain evidence="13">LaAM-08-1</strain>
    </source>
</reference>
<keyword evidence="8 11" id="KW-1133">Transmembrane helix</keyword>
<evidence type="ECO:0000313" key="13">
    <source>
        <dbReference type="Proteomes" id="UP000054477"/>
    </source>
</evidence>
<evidence type="ECO:0000256" key="5">
    <source>
        <dbReference type="ARBA" id="ARBA00022692"/>
    </source>
</evidence>
<evidence type="ECO:0000256" key="2">
    <source>
        <dbReference type="ARBA" id="ARBA00010794"/>
    </source>
</evidence>
<evidence type="ECO:0000256" key="1">
    <source>
        <dbReference type="ARBA" id="ARBA00004477"/>
    </source>
</evidence>
<evidence type="ECO:0000256" key="7">
    <source>
        <dbReference type="ARBA" id="ARBA00022824"/>
    </source>
</evidence>
<reference evidence="12 13" key="1">
    <citation type="submission" date="2014-04" db="EMBL/GenBank/DDBJ databases">
        <authorList>
            <consortium name="DOE Joint Genome Institute"/>
            <person name="Kuo A."/>
            <person name="Kohler A."/>
            <person name="Nagy L.G."/>
            <person name="Floudas D."/>
            <person name="Copeland A."/>
            <person name="Barry K.W."/>
            <person name="Cichocki N."/>
            <person name="Veneault-Fourrey C."/>
            <person name="LaButti K."/>
            <person name="Lindquist E.A."/>
            <person name="Lipzen A."/>
            <person name="Lundell T."/>
            <person name="Morin E."/>
            <person name="Murat C."/>
            <person name="Sun H."/>
            <person name="Tunlid A."/>
            <person name="Henrissat B."/>
            <person name="Grigoriev I.V."/>
            <person name="Hibbett D.S."/>
            <person name="Martin F."/>
            <person name="Nordberg H.P."/>
            <person name="Cantor M.N."/>
            <person name="Hua S.X."/>
        </authorList>
    </citation>
    <scope>NUCLEOTIDE SEQUENCE [LARGE SCALE GENOMIC DNA]</scope>
    <source>
        <strain evidence="12 13">LaAM-08-1</strain>
    </source>
</reference>
<dbReference type="EC" id="2.7.1.108" evidence="3"/>
<evidence type="ECO:0000256" key="10">
    <source>
        <dbReference type="SAM" id="MobiDB-lite"/>
    </source>
</evidence>
<feature type="transmembrane region" description="Helical" evidence="11">
    <location>
        <begin position="85"/>
        <end position="104"/>
    </location>
</feature>
<dbReference type="EMBL" id="KN838536">
    <property type="protein sequence ID" value="KIK10099.1"/>
    <property type="molecule type" value="Genomic_DNA"/>
</dbReference>
<feature type="transmembrane region" description="Helical" evidence="11">
    <location>
        <begin position="282"/>
        <end position="303"/>
    </location>
</feature>
<dbReference type="PANTHER" id="PTHR13205">
    <property type="entry name" value="TRANSMEMBRANE PROTEIN 15-RELATED"/>
    <property type="match status" value="1"/>
</dbReference>
<keyword evidence="13" id="KW-1185">Reference proteome</keyword>
<feature type="transmembrane region" description="Helical" evidence="11">
    <location>
        <begin position="663"/>
        <end position="680"/>
    </location>
</feature>
<feature type="transmembrane region" description="Helical" evidence="11">
    <location>
        <begin position="315"/>
        <end position="334"/>
    </location>
</feature>
<dbReference type="OrthoDB" id="377083at2759"/>
<dbReference type="InterPro" id="IPR032974">
    <property type="entry name" value="Polypren_kinase"/>
</dbReference>
<feature type="compositionally biased region" description="Low complexity" evidence="10">
    <location>
        <begin position="513"/>
        <end position="526"/>
    </location>
</feature>
<keyword evidence="5 11" id="KW-0812">Transmembrane</keyword>
<keyword evidence="7" id="KW-0256">Endoplasmic reticulum</keyword>
<evidence type="ECO:0000256" key="9">
    <source>
        <dbReference type="ARBA" id="ARBA00023136"/>
    </source>
</evidence>
<feature type="transmembrane region" description="Helical" evidence="11">
    <location>
        <begin position="482"/>
        <end position="499"/>
    </location>
</feature>
<dbReference type="GO" id="GO:0043048">
    <property type="term" value="P:dolichyl monophosphate biosynthetic process"/>
    <property type="evidence" value="ECO:0007669"/>
    <property type="project" value="TreeGrafter"/>
</dbReference>
<dbReference type="STRING" id="1095629.A0A0C9Y7V4"/>
<dbReference type="AlphaFoldDB" id="A0A0C9Y7V4"/>
<evidence type="ECO:0000256" key="8">
    <source>
        <dbReference type="ARBA" id="ARBA00022989"/>
    </source>
</evidence>
<evidence type="ECO:0000256" key="3">
    <source>
        <dbReference type="ARBA" id="ARBA00012132"/>
    </source>
</evidence>
<feature type="transmembrane region" description="Helical" evidence="11">
    <location>
        <begin position="346"/>
        <end position="366"/>
    </location>
</feature>
<protein>
    <recommendedName>
        <fullName evidence="3">dolichol kinase</fullName>
        <ecNumber evidence="3">2.7.1.108</ecNumber>
    </recommendedName>
</protein>
<feature type="region of interest" description="Disordered" evidence="10">
    <location>
        <begin position="513"/>
        <end position="551"/>
    </location>
</feature>
<organism evidence="12 13">
    <name type="scientific">Laccaria amethystina LaAM-08-1</name>
    <dbReference type="NCBI Taxonomy" id="1095629"/>
    <lineage>
        <taxon>Eukaryota</taxon>
        <taxon>Fungi</taxon>
        <taxon>Dikarya</taxon>
        <taxon>Basidiomycota</taxon>
        <taxon>Agaricomycotina</taxon>
        <taxon>Agaricomycetes</taxon>
        <taxon>Agaricomycetidae</taxon>
        <taxon>Agaricales</taxon>
        <taxon>Agaricineae</taxon>
        <taxon>Hydnangiaceae</taxon>
        <taxon>Laccaria</taxon>
    </lineage>
</organism>
<dbReference type="GO" id="GO:0005789">
    <property type="term" value="C:endoplasmic reticulum membrane"/>
    <property type="evidence" value="ECO:0007669"/>
    <property type="project" value="UniProtKB-SubCell"/>
</dbReference>
<feature type="transmembrane region" description="Helical" evidence="11">
    <location>
        <begin position="433"/>
        <end position="456"/>
    </location>
</feature>
<feature type="transmembrane region" description="Helical" evidence="11">
    <location>
        <begin position="386"/>
        <end position="412"/>
    </location>
</feature>
<feature type="transmembrane region" description="Helical" evidence="11">
    <location>
        <begin position="686"/>
        <end position="705"/>
    </location>
</feature>
<gene>
    <name evidence="12" type="ORF">K443DRAFT_139137</name>
</gene>
<dbReference type="PANTHER" id="PTHR13205:SF15">
    <property type="entry name" value="DOLICHOL KINASE"/>
    <property type="match status" value="1"/>
</dbReference>
<evidence type="ECO:0000256" key="6">
    <source>
        <dbReference type="ARBA" id="ARBA00022777"/>
    </source>
</evidence>
<feature type="transmembrane region" description="Helical" evidence="11">
    <location>
        <begin position="172"/>
        <end position="191"/>
    </location>
</feature>
<dbReference type="Proteomes" id="UP000054477">
    <property type="component" value="Unassembled WGS sequence"/>
</dbReference>
<comment type="similarity">
    <text evidence="2">Belongs to the polyprenol kinase family.</text>
</comment>
<feature type="transmembrane region" description="Helical" evidence="11">
    <location>
        <begin position="726"/>
        <end position="746"/>
    </location>
</feature>
<comment type="subcellular location">
    <subcellularLocation>
        <location evidence="1">Endoplasmic reticulum membrane</location>
        <topology evidence="1">Multi-pass membrane protein</topology>
    </subcellularLocation>
</comment>
<keyword evidence="6" id="KW-0418">Kinase</keyword>
<keyword evidence="9 11" id="KW-0472">Membrane</keyword>
<evidence type="ECO:0000256" key="11">
    <source>
        <dbReference type="SAM" id="Phobius"/>
    </source>
</evidence>
<dbReference type="GO" id="GO:0004168">
    <property type="term" value="F:dolichol kinase activity"/>
    <property type="evidence" value="ECO:0007669"/>
    <property type="project" value="UniProtKB-EC"/>
</dbReference>